<dbReference type="KEGG" id="lwd:JCM16777_0839"/>
<reference evidence="1 2" key="1">
    <citation type="submission" date="2019-07" db="EMBL/GenBank/DDBJ databases">
        <title>Complete Genome Sequence of Leptotrichia wadei Strain JCM16777.</title>
        <authorList>
            <person name="Watanabe S."/>
            <person name="Cui L."/>
        </authorList>
    </citation>
    <scope>NUCLEOTIDE SEQUENCE [LARGE SCALE GENOMIC DNA]</scope>
    <source>
        <strain evidence="1 2">JCM16777</strain>
    </source>
</reference>
<accession>A0A7U6LA13</accession>
<protein>
    <submittedName>
        <fullName evidence="1">Uncharacterized protein</fullName>
    </submittedName>
</protein>
<dbReference type="GeneID" id="84804178"/>
<organism evidence="1 2">
    <name type="scientific">Leptotrichia wadei</name>
    <dbReference type="NCBI Taxonomy" id="157687"/>
    <lineage>
        <taxon>Bacteria</taxon>
        <taxon>Fusobacteriati</taxon>
        <taxon>Fusobacteriota</taxon>
        <taxon>Fusobacteriia</taxon>
        <taxon>Fusobacteriales</taxon>
        <taxon>Leptotrichiaceae</taxon>
        <taxon>Leptotrichia</taxon>
    </lineage>
</organism>
<dbReference type="RefSeq" id="WP_018498152.1">
    <property type="nucleotide sequence ID" value="NZ_AP019829.2"/>
</dbReference>
<dbReference type="EMBL" id="AP019829">
    <property type="protein sequence ID" value="BBM42590.1"/>
    <property type="molecule type" value="Genomic_DNA"/>
</dbReference>
<sequence length="86" mass="9990">MGLKKIKDNYFENLKMNKYELFVKVVDYIGNFPNILDGFYINGSGQGYGDYDSVLINSGFNEIDGETSILYRNFLWRLRGKGLLYI</sequence>
<dbReference type="AlphaFoldDB" id="A0A7U6LA13"/>
<evidence type="ECO:0000313" key="1">
    <source>
        <dbReference type="EMBL" id="BBM42590.1"/>
    </source>
</evidence>
<evidence type="ECO:0000313" key="2">
    <source>
        <dbReference type="Proteomes" id="UP000321943"/>
    </source>
</evidence>
<gene>
    <name evidence="1" type="ORF">JCM16777_0839</name>
</gene>
<dbReference type="Proteomes" id="UP000321943">
    <property type="component" value="Chromosome"/>
</dbReference>
<name>A0A7U6LA13_9FUSO</name>
<proteinExistence type="predicted"/>